<dbReference type="Gene3D" id="3.30.428.10">
    <property type="entry name" value="HIT-like"/>
    <property type="match status" value="1"/>
</dbReference>
<dbReference type="GO" id="GO:0016787">
    <property type="term" value="F:hydrolase activity"/>
    <property type="evidence" value="ECO:0007669"/>
    <property type="project" value="UniProtKB-KW"/>
</dbReference>
<keyword evidence="4" id="KW-1185">Reference proteome</keyword>
<name>A8MCX5_CALMQ</name>
<gene>
    <name evidence="3" type="ordered locus">Cmaq_0796</name>
</gene>
<dbReference type="OrthoDB" id="26806at2157"/>
<dbReference type="GeneID" id="5710361"/>
<comment type="caution">
    <text evidence="1">Lacks conserved residue(s) required for the propagation of feature annotation.</text>
</comment>
<dbReference type="PROSITE" id="PS51084">
    <property type="entry name" value="HIT_2"/>
    <property type="match status" value="1"/>
</dbReference>
<dbReference type="EMBL" id="CP000852">
    <property type="protein sequence ID" value="ABW01631.1"/>
    <property type="molecule type" value="Genomic_DNA"/>
</dbReference>
<organism evidence="3 4">
    <name type="scientific">Caldivirga maquilingensis (strain ATCC 700844 / DSM 13496 / JCM 10307 / IC-167)</name>
    <dbReference type="NCBI Taxonomy" id="397948"/>
    <lineage>
        <taxon>Archaea</taxon>
        <taxon>Thermoproteota</taxon>
        <taxon>Thermoprotei</taxon>
        <taxon>Thermoproteales</taxon>
        <taxon>Thermoproteaceae</taxon>
        <taxon>Caldivirga</taxon>
    </lineage>
</organism>
<evidence type="ECO:0000259" key="2">
    <source>
        <dbReference type="PROSITE" id="PS51084"/>
    </source>
</evidence>
<evidence type="ECO:0000313" key="3">
    <source>
        <dbReference type="EMBL" id="ABW01631.1"/>
    </source>
</evidence>
<dbReference type="AlphaFoldDB" id="A8MCX5"/>
<keyword evidence="3" id="KW-0378">Hydrolase</keyword>
<dbReference type="KEGG" id="cma:Cmaq_0796"/>
<evidence type="ECO:0000256" key="1">
    <source>
        <dbReference type="PROSITE-ProRule" id="PRU00464"/>
    </source>
</evidence>
<dbReference type="InterPro" id="IPR052908">
    <property type="entry name" value="AP-4-A_phosphorylase"/>
</dbReference>
<dbReference type="PANTHER" id="PTHR42997:SF1">
    <property type="entry name" value="AP-4-A PHOSPHORYLASE"/>
    <property type="match status" value="1"/>
</dbReference>
<accession>A8MCX5</accession>
<dbReference type="STRING" id="397948.Cmaq_0796"/>
<reference evidence="3 4" key="1">
    <citation type="submission" date="2007-10" db="EMBL/GenBank/DDBJ databases">
        <title>Complete sequence of Caldivirga maquilingensis IC-167.</title>
        <authorList>
            <consortium name="US DOE Joint Genome Institute"/>
            <person name="Copeland A."/>
            <person name="Lucas S."/>
            <person name="Lapidus A."/>
            <person name="Barry K."/>
            <person name="Glavina del Rio T."/>
            <person name="Dalin E."/>
            <person name="Tice H."/>
            <person name="Pitluck S."/>
            <person name="Saunders E."/>
            <person name="Brettin T."/>
            <person name="Bruce D."/>
            <person name="Detter J.C."/>
            <person name="Han C."/>
            <person name="Schmutz J."/>
            <person name="Larimer F."/>
            <person name="Land M."/>
            <person name="Hauser L."/>
            <person name="Kyrpides N."/>
            <person name="Ivanova N."/>
            <person name="Biddle J.F."/>
            <person name="Zhang Z."/>
            <person name="Fitz-Gibbon S.T."/>
            <person name="Lowe T.M."/>
            <person name="Saltikov C."/>
            <person name="House C.H."/>
            <person name="Richardson P."/>
        </authorList>
    </citation>
    <scope>NUCLEOTIDE SEQUENCE [LARGE SCALE GENOMIC DNA]</scope>
    <source>
        <strain evidence="4">ATCC 700844 / DSM 13496 / JCM 10307 / IC-167</strain>
    </source>
</reference>
<dbReference type="InterPro" id="IPR011146">
    <property type="entry name" value="HIT-like"/>
</dbReference>
<dbReference type="Pfam" id="PF01230">
    <property type="entry name" value="HIT"/>
    <property type="match status" value="1"/>
</dbReference>
<proteinExistence type="predicted"/>
<feature type="domain" description="HIT" evidence="2">
    <location>
        <begin position="10"/>
        <end position="108"/>
    </location>
</feature>
<dbReference type="SUPFAM" id="SSF54197">
    <property type="entry name" value="HIT-like"/>
    <property type="match status" value="1"/>
</dbReference>
<protein>
    <submittedName>
        <fullName evidence="3">Diadenosine tetraphosphate (Ap4A) hydrolase and other HIT family hydrolase-like protein</fullName>
    </submittedName>
</protein>
<dbReference type="HOGENOM" id="CLU_056776_1_2_2"/>
<dbReference type="PANTHER" id="PTHR42997">
    <property type="entry name" value="HIT FAMILY HYDROLASE"/>
    <property type="match status" value="1"/>
</dbReference>
<dbReference type="RefSeq" id="WP_012185850.1">
    <property type="nucleotide sequence ID" value="NC_009954.1"/>
</dbReference>
<dbReference type="Proteomes" id="UP000001137">
    <property type="component" value="Chromosome"/>
</dbReference>
<dbReference type="InterPro" id="IPR036265">
    <property type="entry name" value="HIT-like_sf"/>
</dbReference>
<dbReference type="eggNOG" id="arCOG00419">
    <property type="taxonomic scope" value="Archaea"/>
</dbReference>
<sequence>MKIPGVEYKTLCRYCSLSNELLIAEESGYGIYAYDEPFNNGHIVIVPRRHVSLSELSVEELYKALRLVKRAEATLRSVYHPQGLNIGLVAYPHVAFHIVPRWGGDVSFIKVFFNAKPIPETPIQYAERLRRAWRS</sequence>
<evidence type="ECO:0000313" key="4">
    <source>
        <dbReference type="Proteomes" id="UP000001137"/>
    </source>
</evidence>